<organism evidence="3">
    <name type="scientific">Photinus pyralis</name>
    <name type="common">Common eastern firefly</name>
    <name type="synonym">Lampyris pyralis</name>
    <dbReference type="NCBI Taxonomy" id="7054"/>
    <lineage>
        <taxon>Eukaryota</taxon>
        <taxon>Metazoa</taxon>
        <taxon>Ecdysozoa</taxon>
        <taxon>Arthropoda</taxon>
        <taxon>Hexapoda</taxon>
        <taxon>Insecta</taxon>
        <taxon>Pterygota</taxon>
        <taxon>Neoptera</taxon>
        <taxon>Endopterygota</taxon>
        <taxon>Coleoptera</taxon>
        <taxon>Polyphaga</taxon>
        <taxon>Elateriformia</taxon>
        <taxon>Elateroidea</taxon>
        <taxon>Lampyridae</taxon>
        <taxon>Lampyrinae</taxon>
        <taxon>Photinus</taxon>
    </lineage>
</organism>
<reference evidence="3" key="1">
    <citation type="journal article" date="2016" name="Sci. Rep.">
        <title>Molecular characterization of firefly nuptial gifts: a multi-omics approach sheds light on postcopulatory sexual selection.</title>
        <authorList>
            <person name="Al-Wathiqui N."/>
            <person name="Fallon T.R."/>
            <person name="South A."/>
            <person name="Weng J.K."/>
            <person name="Lewis S.M."/>
        </authorList>
    </citation>
    <scope>NUCLEOTIDE SEQUENCE</scope>
</reference>
<sequence>MNSVDICKDINAIWTRLFDHRLFLHGEIQFTLREYEQKRGDVEVDHLFTLLEKIADIKGTQINRLKESVDFSLLDVNDTIKEALSICNIINDLESTYPQDSATELARNSRKVEWEKFVDDMSVHCEEVDTTYEQKQEELQQLYVDLQNKLGINTTNQNEGSS</sequence>
<dbReference type="RefSeq" id="XP_031335465.1">
    <property type="nucleotide sequence ID" value="XM_031479605.1"/>
</dbReference>
<accession>A0A1Y1JXU6</accession>
<dbReference type="KEGG" id="ppyr:116165300"/>
<evidence type="ECO:0000256" key="1">
    <source>
        <dbReference type="ARBA" id="ARBA00010754"/>
    </source>
</evidence>
<dbReference type="GO" id="GO:0030133">
    <property type="term" value="C:transport vesicle"/>
    <property type="evidence" value="ECO:0007669"/>
    <property type="project" value="InterPro"/>
</dbReference>
<dbReference type="OrthoDB" id="18964at2759"/>
<dbReference type="AlphaFoldDB" id="A0A1Y1JXU6"/>
<dbReference type="GeneID" id="116165300"/>
<dbReference type="Pfam" id="PF14942">
    <property type="entry name" value="Muted"/>
    <property type="match status" value="1"/>
</dbReference>
<evidence type="ECO:0000256" key="2">
    <source>
        <dbReference type="ARBA" id="ARBA00019580"/>
    </source>
</evidence>
<dbReference type="EMBL" id="GEZM01098199">
    <property type="protein sequence ID" value="JAV53953.1"/>
    <property type="molecule type" value="Transcribed_RNA"/>
</dbReference>
<protein>
    <recommendedName>
        <fullName evidence="2">Biogenesis of lysosome-related organelles complex 1 subunit 5</fullName>
    </recommendedName>
</protein>
<name>A0A1Y1JXU6_PHOPY</name>
<evidence type="ECO:0000313" key="3">
    <source>
        <dbReference type="EMBL" id="JAV53953.1"/>
    </source>
</evidence>
<dbReference type="CTD" id="4379860"/>
<dbReference type="PANTHER" id="PTHR31784:SF2">
    <property type="entry name" value="BIOGENESIS OF LYSOSOME-RELATED ORGANELLES COMPLEX 1 SUBUNIT 5"/>
    <property type="match status" value="1"/>
</dbReference>
<dbReference type="GO" id="GO:0031083">
    <property type="term" value="C:BLOC-1 complex"/>
    <property type="evidence" value="ECO:0007669"/>
    <property type="project" value="InterPro"/>
</dbReference>
<comment type="similarity">
    <text evidence="1">Belongs to the BLOC1S5 family.</text>
</comment>
<dbReference type="InterPro" id="IPR017243">
    <property type="entry name" value="Bloc1s5"/>
</dbReference>
<proteinExistence type="inferred from homology"/>
<dbReference type="PANTHER" id="PTHR31784">
    <property type="entry name" value="BIOGENESIS OF LYSOSOME-RELATED ORGANELLES COMPLEX 1 SUBUNIT 5"/>
    <property type="match status" value="1"/>
</dbReference>